<dbReference type="InterPro" id="IPR002018">
    <property type="entry name" value="CarbesteraseB"/>
</dbReference>
<organism evidence="3 4">
    <name type="scientific">Pochonia chlamydosporia 170</name>
    <dbReference type="NCBI Taxonomy" id="1380566"/>
    <lineage>
        <taxon>Eukaryota</taxon>
        <taxon>Fungi</taxon>
        <taxon>Dikarya</taxon>
        <taxon>Ascomycota</taxon>
        <taxon>Pezizomycotina</taxon>
        <taxon>Sordariomycetes</taxon>
        <taxon>Hypocreomycetidae</taxon>
        <taxon>Hypocreales</taxon>
        <taxon>Clavicipitaceae</taxon>
        <taxon>Pochonia</taxon>
    </lineage>
</organism>
<dbReference type="InterPro" id="IPR019819">
    <property type="entry name" value="Carboxylesterase_B_CS"/>
</dbReference>
<comment type="caution">
    <text evidence="3">The sequence shown here is derived from an EMBL/GenBank/DDBJ whole genome shotgun (WGS) entry which is preliminary data.</text>
</comment>
<dbReference type="OrthoDB" id="408631at2759"/>
<reference evidence="3 4" key="1">
    <citation type="journal article" date="2016" name="PLoS Pathog.">
        <title>Biosynthesis of antibiotic leucinostatins in bio-control fungus Purpureocillium lilacinum and their inhibition on phytophthora revealed by genome mining.</title>
        <authorList>
            <person name="Wang G."/>
            <person name="Liu Z."/>
            <person name="Lin R."/>
            <person name="Li E."/>
            <person name="Mao Z."/>
            <person name="Ling J."/>
            <person name="Yang Y."/>
            <person name="Yin W.B."/>
            <person name="Xie B."/>
        </authorList>
    </citation>
    <scope>NUCLEOTIDE SEQUENCE [LARGE SCALE GENOMIC DNA]</scope>
    <source>
        <strain evidence="3">170</strain>
    </source>
</reference>
<dbReference type="InterPro" id="IPR029058">
    <property type="entry name" value="AB_hydrolase_fold"/>
</dbReference>
<dbReference type="PROSITE" id="PS00941">
    <property type="entry name" value="CARBOXYLESTERASE_B_2"/>
    <property type="match status" value="1"/>
</dbReference>
<keyword evidence="1" id="KW-0732">Signal</keyword>
<dbReference type="InterPro" id="IPR050309">
    <property type="entry name" value="Type-B_Carboxylest/Lipase"/>
</dbReference>
<dbReference type="PANTHER" id="PTHR11559">
    <property type="entry name" value="CARBOXYLESTERASE"/>
    <property type="match status" value="1"/>
</dbReference>
<evidence type="ECO:0000313" key="4">
    <source>
        <dbReference type="Proteomes" id="UP000078397"/>
    </source>
</evidence>
<sequence>MLNLSIPILLATVARAFANPTDCPPQGRLVDLGYAKHVPTFVNKTVSGHKVTIYKNIRFAKEPTGNLRFRAPDTRLPKVNGVQDGKVPWASTSCVSSAPGYVPFPDINGTTWGREDCLFLDVYVPDGVKPGDDVPVLHNFFGSAYAFGSKDIMFSPMGLFDRMFEDHAGKFIFVTNNYRLGVPGWTYAAGEDMDGNVGMLDCIAAAEWTAKYIGKFGGDGRRITAVGQSAGSGMMYYMMVAYGGRRKLPFQQAYLSSPAGGPKRNVTERQKKLFDLVLKTANCTTLQCLRSVPEKTMIAVNNELINNMPSESGGGQIGALHGFGPAPDGKIVPDLPLVLLKRGQFYKGLKGLILGSMALEGKGTSHDTDLPEYFPILVRQQMPSASNVTVQTLQDEYYDANDLPKMAWDWTTDVVFACNANNLANALPNLAKRYIMSTPPAIHGQDLVYFFNNENITPVNDTDLVNGFQRRLLKFVNGQKLDWPAWGSAKGMYNIKESFEATTLPEKLRHRCDLLNKFILDPVNGA</sequence>
<keyword evidence="4" id="KW-1185">Reference proteome</keyword>
<protein>
    <submittedName>
        <fullName evidence="3">Lipase</fullName>
    </submittedName>
</protein>
<dbReference type="EMBL" id="LSBJ02000002">
    <property type="protein sequence ID" value="OAQ70939.1"/>
    <property type="molecule type" value="Genomic_DNA"/>
</dbReference>
<dbReference type="Pfam" id="PF00135">
    <property type="entry name" value="COesterase"/>
    <property type="match status" value="1"/>
</dbReference>
<evidence type="ECO:0000259" key="2">
    <source>
        <dbReference type="Pfam" id="PF00135"/>
    </source>
</evidence>
<dbReference type="Proteomes" id="UP000078397">
    <property type="component" value="Unassembled WGS sequence"/>
</dbReference>
<dbReference type="STRING" id="1380566.A0A179G119"/>
<name>A0A179G119_METCM</name>
<dbReference type="AlphaFoldDB" id="A0A179G119"/>
<feature type="chain" id="PRO_5008102225" evidence="1">
    <location>
        <begin position="19"/>
        <end position="526"/>
    </location>
</feature>
<accession>A0A179G119</accession>
<feature type="domain" description="Carboxylesterase type B" evidence="2">
    <location>
        <begin position="47"/>
        <end position="476"/>
    </location>
</feature>
<evidence type="ECO:0000313" key="3">
    <source>
        <dbReference type="EMBL" id="OAQ70939.1"/>
    </source>
</evidence>
<dbReference type="ESTHER" id="metcm-a0a179g119">
    <property type="family name" value="Fungal_carboxylesterase_lipase"/>
</dbReference>
<dbReference type="SUPFAM" id="SSF53474">
    <property type="entry name" value="alpha/beta-Hydrolases"/>
    <property type="match status" value="1"/>
</dbReference>
<dbReference type="KEGG" id="pchm:VFPPC_03324"/>
<evidence type="ECO:0000256" key="1">
    <source>
        <dbReference type="SAM" id="SignalP"/>
    </source>
</evidence>
<dbReference type="Gene3D" id="3.40.50.1820">
    <property type="entry name" value="alpha/beta hydrolase"/>
    <property type="match status" value="1"/>
</dbReference>
<gene>
    <name evidence="3" type="ORF">VFPPC_03324</name>
</gene>
<proteinExistence type="predicted"/>
<feature type="signal peptide" evidence="1">
    <location>
        <begin position="1"/>
        <end position="18"/>
    </location>
</feature>
<dbReference type="RefSeq" id="XP_018147476.1">
    <property type="nucleotide sequence ID" value="XM_018282840.1"/>
</dbReference>
<dbReference type="GeneID" id="28846834"/>